<dbReference type="AlphaFoldDB" id="A0AAI9Y434"/>
<organism evidence="1 2">
    <name type="scientific">Colletotrichum cuscutae</name>
    <dbReference type="NCBI Taxonomy" id="1209917"/>
    <lineage>
        <taxon>Eukaryota</taxon>
        <taxon>Fungi</taxon>
        <taxon>Dikarya</taxon>
        <taxon>Ascomycota</taxon>
        <taxon>Pezizomycotina</taxon>
        <taxon>Sordariomycetes</taxon>
        <taxon>Hypocreomycetidae</taxon>
        <taxon>Glomerellales</taxon>
        <taxon>Glomerellaceae</taxon>
        <taxon>Colletotrichum</taxon>
        <taxon>Colletotrichum acutatum species complex</taxon>
    </lineage>
</organism>
<comment type="caution">
    <text evidence="1">The sequence shown here is derived from an EMBL/GenBank/DDBJ whole genome shotgun (WGS) entry which is preliminary data.</text>
</comment>
<evidence type="ECO:0000313" key="2">
    <source>
        <dbReference type="Proteomes" id="UP001239213"/>
    </source>
</evidence>
<dbReference type="EMBL" id="MPDP01000086">
    <property type="protein sequence ID" value="KAK1483479.1"/>
    <property type="molecule type" value="Genomic_DNA"/>
</dbReference>
<protein>
    <submittedName>
        <fullName evidence="1">Aldehyde dehydrogenase</fullName>
    </submittedName>
</protein>
<accession>A0AAI9Y434</accession>
<dbReference type="Proteomes" id="UP001239213">
    <property type="component" value="Unassembled WGS sequence"/>
</dbReference>
<keyword evidence="2" id="KW-1185">Reference proteome</keyword>
<reference evidence="1" key="1">
    <citation type="submission" date="2016-11" db="EMBL/GenBank/DDBJ databases">
        <title>The genome sequence of Colletotrichum cuscutae.</title>
        <authorList>
            <person name="Baroncelli R."/>
        </authorList>
    </citation>
    <scope>NUCLEOTIDE SEQUENCE</scope>
    <source>
        <strain evidence="1">IMI 304802</strain>
    </source>
</reference>
<gene>
    <name evidence="1" type="ORF">CCUS01_15757</name>
</gene>
<sequence length="70" mass="7789">MDTFGSSLKEAMSGSKSEFPWSKTNLPKQLYINNQYVDSKNSKKLELFNPNVGSEVQFDRGIQSIDAGAN</sequence>
<evidence type="ECO:0000313" key="1">
    <source>
        <dbReference type="EMBL" id="KAK1483479.1"/>
    </source>
</evidence>
<name>A0AAI9Y434_9PEZI</name>
<proteinExistence type="predicted"/>